<reference evidence="1 2" key="1">
    <citation type="submission" date="2023-05" db="EMBL/GenBank/DDBJ databases">
        <title>Novel species of genus Flectobacillus isolated from stream in China.</title>
        <authorList>
            <person name="Lu H."/>
        </authorList>
    </citation>
    <scope>NUCLEOTIDE SEQUENCE [LARGE SCALE GENOMIC DNA]</scope>
    <source>
        <strain evidence="1 2">DC10W</strain>
    </source>
</reference>
<evidence type="ECO:0000313" key="1">
    <source>
        <dbReference type="EMBL" id="MDI9863586.1"/>
    </source>
</evidence>
<dbReference type="RefSeq" id="WP_283368863.1">
    <property type="nucleotide sequence ID" value="NZ_JASHID010000003.1"/>
</dbReference>
<organism evidence="1 2">
    <name type="scientific">Flectobacillus longus</name>
    <dbReference type="NCBI Taxonomy" id="2984207"/>
    <lineage>
        <taxon>Bacteria</taxon>
        <taxon>Pseudomonadati</taxon>
        <taxon>Bacteroidota</taxon>
        <taxon>Cytophagia</taxon>
        <taxon>Cytophagales</taxon>
        <taxon>Flectobacillaceae</taxon>
        <taxon>Flectobacillus</taxon>
    </lineage>
</organism>
<dbReference type="Proteomes" id="UP001236569">
    <property type="component" value="Unassembled WGS sequence"/>
</dbReference>
<accession>A0ABT6YJ25</accession>
<sequence>MRRNVLKFHYEEIVFILMILATTDLKDYHEGDLMNFAEAIFRLDSLADKDFLKQLKPINIKINNYVINRLIDLQHELSSLYDSKLHKALSKESNTMSKCLIVSRQLLMRLNEEYTEPTKYAEKHMDLD</sequence>
<evidence type="ECO:0000313" key="2">
    <source>
        <dbReference type="Proteomes" id="UP001236569"/>
    </source>
</evidence>
<keyword evidence="2" id="KW-1185">Reference proteome</keyword>
<proteinExistence type="predicted"/>
<comment type="caution">
    <text evidence="1">The sequence shown here is derived from an EMBL/GenBank/DDBJ whole genome shotgun (WGS) entry which is preliminary data.</text>
</comment>
<dbReference type="EMBL" id="JASHID010000003">
    <property type="protein sequence ID" value="MDI9863586.1"/>
    <property type="molecule type" value="Genomic_DNA"/>
</dbReference>
<protein>
    <submittedName>
        <fullName evidence="1">Uncharacterized protein</fullName>
    </submittedName>
</protein>
<gene>
    <name evidence="1" type="ORF">QM480_04585</name>
</gene>
<name>A0ABT6YJ25_9BACT</name>